<reference evidence="1 2" key="1">
    <citation type="submission" date="2024-09" db="EMBL/GenBank/DDBJ databases">
        <title>Chromosome-scale assembly of Riccia fluitans.</title>
        <authorList>
            <person name="Paukszto L."/>
            <person name="Sawicki J."/>
            <person name="Karawczyk K."/>
            <person name="Piernik-Szablinska J."/>
            <person name="Szczecinska M."/>
            <person name="Mazdziarz M."/>
        </authorList>
    </citation>
    <scope>NUCLEOTIDE SEQUENCE [LARGE SCALE GENOMIC DNA]</scope>
    <source>
        <strain evidence="1">Rf_01</strain>
        <tissue evidence="1">Aerial parts of the thallus</tissue>
    </source>
</reference>
<name>A0ABD1Z233_9MARC</name>
<dbReference type="Proteomes" id="UP001605036">
    <property type="component" value="Unassembled WGS sequence"/>
</dbReference>
<dbReference type="AlphaFoldDB" id="A0ABD1Z233"/>
<proteinExistence type="predicted"/>
<gene>
    <name evidence="1" type="ORF">R1flu_009436</name>
</gene>
<dbReference type="EMBL" id="JBHFFA010000002">
    <property type="protein sequence ID" value="KAL2641849.1"/>
    <property type="molecule type" value="Genomic_DNA"/>
</dbReference>
<protein>
    <submittedName>
        <fullName evidence="1">Uncharacterized protein</fullName>
    </submittedName>
</protein>
<keyword evidence="2" id="KW-1185">Reference proteome</keyword>
<evidence type="ECO:0000313" key="1">
    <source>
        <dbReference type="EMBL" id="KAL2641849.1"/>
    </source>
</evidence>
<accession>A0ABD1Z233</accession>
<organism evidence="1 2">
    <name type="scientific">Riccia fluitans</name>
    <dbReference type="NCBI Taxonomy" id="41844"/>
    <lineage>
        <taxon>Eukaryota</taxon>
        <taxon>Viridiplantae</taxon>
        <taxon>Streptophyta</taxon>
        <taxon>Embryophyta</taxon>
        <taxon>Marchantiophyta</taxon>
        <taxon>Marchantiopsida</taxon>
        <taxon>Marchantiidae</taxon>
        <taxon>Marchantiales</taxon>
        <taxon>Ricciaceae</taxon>
        <taxon>Riccia</taxon>
    </lineage>
</organism>
<sequence>MSDLPSEIFLDDDNADREASVIPSTPDINFESRTATDEEWQCAMASKTVETRYKINKWTGIGNLALWSCQMRDKLIAQGQARVLLDERLELMREDEWADLCSQVCSEIRLHLSDKIQMQELGLTTSQELWKYLQKRYLNTSMSSRMHVKHKLWS</sequence>
<comment type="caution">
    <text evidence="1">The sequence shown here is derived from an EMBL/GenBank/DDBJ whole genome shotgun (WGS) entry which is preliminary data.</text>
</comment>
<evidence type="ECO:0000313" key="2">
    <source>
        <dbReference type="Proteomes" id="UP001605036"/>
    </source>
</evidence>